<keyword evidence="3" id="KW-1185">Reference proteome</keyword>
<keyword evidence="1" id="KW-0812">Transmembrane</keyword>
<reference evidence="2 3" key="1">
    <citation type="journal article" date="2019" name="Plant Biotechnol. J.">
        <title>The red bayberry genome and genetic basis of sex determination.</title>
        <authorList>
            <person name="Jia H.M."/>
            <person name="Jia H.J."/>
            <person name="Cai Q.L."/>
            <person name="Wang Y."/>
            <person name="Zhao H.B."/>
            <person name="Yang W.F."/>
            <person name="Wang G.Y."/>
            <person name="Li Y.H."/>
            <person name="Zhan D.L."/>
            <person name="Shen Y.T."/>
            <person name="Niu Q.F."/>
            <person name="Chang L."/>
            <person name="Qiu J."/>
            <person name="Zhao L."/>
            <person name="Xie H.B."/>
            <person name="Fu W.Y."/>
            <person name="Jin J."/>
            <person name="Li X.W."/>
            <person name="Jiao Y."/>
            <person name="Zhou C.C."/>
            <person name="Tu T."/>
            <person name="Chai C.Y."/>
            <person name="Gao J.L."/>
            <person name="Fan L.J."/>
            <person name="van de Weg E."/>
            <person name="Wang J.Y."/>
            <person name="Gao Z.S."/>
        </authorList>
    </citation>
    <scope>NUCLEOTIDE SEQUENCE [LARGE SCALE GENOMIC DNA]</scope>
    <source>
        <tissue evidence="2">Leaves</tissue>
    </source>
</reference>
<sequence>MAHVAHKYSPMARVDTYCFSRPHRTLYLFQTTIFSLFLPNWYLMKATCMRKGFEDITKLLGIHTEHFGTFDMVMRGLKHQVSNNIHVASNVLYNTVDEFTTISVDLHAFVKSSAEDVVKAIEVHMEADRNLQPHGMKWTY</sequence>
<dbReference type="EMBL" id="RXIC02000024">
    <property type="protein sequence ID" value="KAB1209527.1"/>
    <property type="molecule type" value="Genomic_DNA"/>
</dbReference>
<proteinExistence type="predicted"/>
<accession>A0A6A1VCJ0</accession>
<comment type="caution">
    <text evidence="2">The sequence shown here is derived from an EMBL/GenBank/DDBJ whole genome shotgun (WGS) entry which is preliminary data.</text>
</comment>
<feature type="transmembrane region" description="Helical" evidence="1">
    <location>
        <begin position="25"/>
        <end position="43"/>
    </location>
</feature>
<evidence type="ECO:0000313" key="2">
    <source>
        <dbReference type="EMBL" id="KAB1209527.1"/>
    </source>
</evidence>
<evidence type="ECO:0000313" key="3">
    <source>
        <dbReference type="Proteomes" id="UP000516437"/>
    </source>
</evidence>
<gene>
    <name evidence="2" type="ORF">CJ030_MR6G002438</name>
</gene>
<keyword evidence="1" id="KW-1133">Transmembrane helix</keyword>
<name>A0A6A1VCJ0_9ROSI</name>
<keyword evidence="1" id="KW-0472">Membrane</keyword>
<organism evidence="2 3">
    <name type="scientific">Morella rubra</name>
    <name type="common">Chinese bayberry</name>
    <dbReference type="NCBI Taxonomy" id="262757"/>
    <lineage>
        <taxon>Eukaryota</taxon>
        <taxon>Viridiplantae</taxon>
        <taxon>Streptophyta</taxon>
        <taxon>Embryophyta</taxon>
        <taxon>Tracheophyta</taxon>
        <taxon>Spermatophyta</taxon>
        <taxon>Magnoliopsida</taxon>
        <taxon>eudicotyledons</taxon>
        <taxon>Gunneridae</taxon>
        <taxon>Pentapetalae</taxon>
        <taxon>rosids</taxon>
        <taxon>fabids</taxon>
        <taxon>Fagales</taxon>
        <taxon>Myricaceae</taxon>
        <taxon>Morella</taxon>
    </lineage>
</organism>
<dbReference type="AlphaFoldDB" id="A0A6A1VCJ0"/>
<protein>
    <submittedName>
        <fullName evidence="2">Uncharacterized protein</fullName>
    </submittedName>
</protein>
<evidence type="ECO:0000256" key="1">
    <source>
        <dbReference type="SAM" id="Phobius"/>
    </source>
</evidence>
<dbReference type="Proteomes" id="UP000516437">
    <property type="component" value="Chromosome 6"/>
</dbReference>